<evidence type="ECO:0000256" key="1">
    <source>
        <dbReference type="ARBA" id="ARBA00008239"/>
    </source>
</evidence>
<dbReference type="GO" id="GO:0051082">
    <property type="term" value="F:unfolded protein binding"/>
    <property type="evidence" value="ECO:0007669"/>
    <property type="project" value="InterPro"/>
</dbReference>
<dbReference type="InterPro" id="IPR056471">
    <property type="entry name" value="HD-CE"/>
</dbReference>
<name>A0AAW8Q4N1_VIBPH</name>
<dbReference type="Proteomes" id="UP001253193">
    <property type="component" value="Unassembled WGS sequence"/>
</dbReference>
<dbReference type="AlphaFoldDB" id="A0AAW8Q4N1"/>
<evidence type="ECO:0000313" key="7">
    <source>
        <dbReference type="Proteomes" id="UP001253193"/>
    </source>
</evidence>
<dbReference type="RefSeq" id="WP_086590761.1">
    <property type="nucleotide sequence ID" value="NZ_CP150947.1"/>
</dbReference>
<dbReference type="InterPro" id="IPR020575">
    <property type="entry name" value="Hsp90_N"/>
</dbReference>
<keyword evidence="4" id="KW-0143">Chaperone</keyword>
<protein>
    <submittedName>
        <fullName evidence="6">ATP-binding protein</fullName>
    </submittedName>
</protein>
<dbReference type="GO" id="GO:0140662">
    <property type="term" value="F:ATP-dependent protein folding chaperone"/>
    <property type="evidence" value="ECO:0007669"/>
    <property type="project" value="InterPro"/>
</dbReference>
<comment type="caution">
    <text evidence="6">The sequence shown here is derived from an EMBL/GenBank/DDBJ whole genome shotgun (WGS) entry which is preliminary data.</text>
</comment>
<feature type="domain" description="HD-CE" evidence="5">
    <location>
        <begin position="52"/>
        <end position="303"/>
    </location>
</feature>
<evidence type="ECO:0000256" key="3">
    <source>
        <dbReference type="ARBA" id="ARBA00022840"/>
    </source>
</evidence>
<keyword evidence="3 6" id="KW-0067">ATP-binding</keyword>
<dbReference type="Pfam" id="PF24391">
    <property type="entry name" value="HD-CE"/>
    <property type="match status" value="1"/>
</dbReference>
<dbReference type="GO" id="GO:0005524">
    <property type="term" value="F:ATP binding"/>
    <property type="evidence" value="ECO:0007669"/>
    <property type="project" value="UniProtKB-KW"/>
</dbReference>
<proteinExistence type="inferred from homology"/>
<sequence>MSTFENTHLWQSALAKQLAPDEHEKEREFLRSNYEVFREKAGLLASEINRDLPDFTVHDLTHIDALWEMASIICGKDYPLNPAEAFVLGGAFLIHDLGMGLAAYPDGVDELKRTPLWADTVASLSKGSDGTFDVEKEAIGIVLRSLHAKHAEKLALISWGSDSESHYLIDNSELRQAYGAIIGLIAHSHWWSSDEVEKNLAGCLGAFEKFPNEWVVDPIKLACIMRVADASHIDTRRAPEMLQALRRPNRYASEHWLFQQKLYQPRLENERLVYSSKTSFTQDEFNSWWLCFDTLKMIDRELRDVDSILADLNKPRLLAKGVAAIHNIKHLTRLIGTDNWFPVSTEVHVGDVAKLVKNLGGEQLYGDDVIVPLRELIQNASDAVRARRCLEGEDDDWGKVTVRTGEDTKGCYIEVEDNGVGMSVNVLTGAFLDFGTSFWGSSSMHSEFPGLESKGFSSTGKYGVGFFSTFMWGDEVSVATRRFEDSRSSTKVLSFEKGLMSRPILRKADKDEYIKDGGTRVRVYFSSKSKYQSLFEVDNHRHTYNKNINDVLHDLCPMIDVNLFAESQTQNTILVVKANDWKTIQGEDFLKRALGSEIYNLLTQTYLDKLMPLSNDAYVIEGDGSVVGRAFISPVDQYDYKQHVSIYGCVSVGGFRTTGLRNVVGMFTGETTRASREVATPIVSADCLNQWLSREADRFSSEEFNPKEQIEVAATIRALGGNVGNLMFGTDNHGPINVPRFLDKAKDLDSDIVLVFDAAIDDEDLLSDSFVMKDNVFLSDVGIPETLQQRFTQRHVSWPKNKSTRFHSRSLQGIFVEELSKLWGCTPEELEENSDISDDDVSFDFCIGTTERGEVTIDGIDVIKRPATKRGAC</sequence>
<dbReference type="SUPFAM" id="SSF55874">
    <property type="entry name" value="ATPase domain of HSP90 chaperone/DNA topoisomerase II/histidine kinase"/>
    <property type="match status" value="1"/>
</dbReference>
<evidence type="ECO:0000256" key="2">
    <source>
        <dbReference type="ARBA" id="ARBA00022741"/>
    </source>
</evidence>
<reference evidence="6" key="1">
    <citation type="submission" date="2023-06" db="EMBL/GenBank/DDBJ databases">
        <title>Genomic Diversity of Vibrio spp. and Metagenomic Analysis of Pathogens in Florida Gulf Coastal Waters Following Hurricane Ian.</title>
        <authorList>
            <person name="Brumfield K.D."/>
        </authorList>
    </citation>
    <scope>NUCLEOTIDE SEQUENCE</scope>
    <source>
        <strain evidence="6">WBS2B-138</strain>
    </source>
</reference>
<accession>A0AAW8Q4N1</accession>
<evidence type="ECO:0000259" key="5">
    <source>
        <dbReference type="Pfam" id="PF24391"/>
    </source>
</evidence>
<dbReference type="PANTHER" id="PTHR11528">
    <property type="entry name" value="HEAT SHOCK PROTEIN 90 FAMILY MEMBER"/>
    <property type="match status" value="1"/>
</dbReference>
<dbReference type="Gene3D" id="3.30.565.10">
    <property type="entry name" value="Histidine kinase-like ATPase, C-terminal domain"/>
    <property type="match status" value="1"/>
</dbReference>
<gene>
    <name evidence="6" type="ORF">QX249_19055</name>
</gene>
<dbReference type="EMBL" id="JAUHGG010000006">
    <property type="protein sequence ID" value="MDS1822741.1"/>
    <property type="molecule type" value="Genomic_DNA"/>
</dbReference>
<evidence type="ECO:0000313" key="6">
    <source>
        <dbReference type="EMBL" id="MDS1822741.1"/>
    </source>
</evidence>
<dbReference type="GO" id="GO:0016887">
    <property type="term" value="F:ATP hydrolysis activity"/>
    <property type="evidence" value="ECO:0007669"/>
    <property type="project" value="InterPro"/>
</dbReference>
<dbReference type="InterPro" id="IPR001404">
    <property type="entry name" value="Hsp90_fam"/>
</dbReference>
<dbReference type="PRINTS" id="PR00775">
    <property type="entry name" value="HEATSHOCK90"/>
</dbReference>
<dbReference type="InterPro" id="IPR036890">
    <property type="entry name" value="HATPase_C_sf"/>
</dbReference>
<dbReference type="Pfam" id="PF13589">
    <property type="entry name" value="HATPase_c_3"/>
    <property type="match status" value="1"/>
</dbReference>
<organism evidence="6 7">
    <name type="scientific">Vibrio parahaemolyticus</name>
    <dbReference type="NCBI Taxonomy" id="670"/>
    <lineage>
        <taxon>Bacteria</taxon>
        <taxon>Pseudomonadati</taxon>
        <taxon>Pseudomonadota</taxon>
        <taxon>Gammaproteobacteria</taxon>
        <taxon>Vibrionales</taxon>
        <taxon>Vibrionaceae</taxon>
        <taxon>Vibrio</taxon>
    </lineage>
</organism>
<keyword evidence="2" id="KW-0547">Nucleotide-binding</keyword>
<comment type="similarity">
    <text evidence="1">Belongs to the heat shock protein 90 family.</text>
</comment>
<evidence type="ECO:0000256" key="4">
    <source>
        <dbReference type="ARBA" id="ARBA00023186"/>
    </source>
</evidence>